<evidence type="ECO:0000313" key="1">
    <source>
        <dbReference type="EMBL" id="PUA46106.1"/>
    </source>
</evidence>
<sequence>MPALARRPRRSRLAGEEALGSCIALRDTFAGKPAPTRCVLLCRGGSGSAPWPGTPPDNR</sequence>
<gene>
    <name evidence="1" type="ORF">C5U62_11675</name>
</gene>
<name>A0A2T6GPP5_9PSED</name>
<comment type="caution">
    <text evidence="1">The sequence shown here is derived from an EMBL/GenBank/DDBJ whole genome shotgun (WGS) entry which is preliminary data.</text>
</comment>
<reference evidence="1 2" key="1">
    <citation type="submission" date="2018-03" db="EMBL/GenBank/DDBJ databases">
        <title>Draft genome sequence of the plant growth promoting rhizobacterium Pseudomonas protegens strain BNJ-SS-45 isolated from wheat (Triticum aestivum) rhizosphere.</title>
        <authorList>
            <person name="Bajpai A."/>
            <person name="Shende K."/>
            <person name="Meena N."/>
            <person name="Upadhyayula S.R."/>
            <person name="Suravajhala P."/>
            <person name="Medicherla K.M."/>
            <person name="Johri B.N."/>
        </authorList>
    </citation>
    <scope>NUCLEOTIDE SEQUENCE [LARGE SCALE GENOMIC DNA]</scope>
    <source>
        <strain evidence="1 2">BNJ-SS-45</strain>
    </source>
</reference>
<organism evidence="1 2">
    <name type="scientific">Pseudomonas protegens</name>
    <dbReference type="NCBI Taxonomy" id="380021"/>
    <lineage>
        <taxon>Bacteria</taxon>
        <taxon>Pseudomonadati</taxon>
        <taxon>Pseudomonadota</taxon>
        <taxon>Gammaproteobacteria</taxon>
        <taxon>Pseudomonadales</taxon>
        <taxon>Pseudomonadaceae</taxon>
        <taxon>Pseudomonas</taxon>
    </lineage>
</organism>
<dbReference type="AlphaFoldDB" id="A0A2T6GPP5"/>
<proteinExistence type="predicted"/>
<dbReference type="Proteomes" id="UP000244178">
    <property type="component" value="Unassembled WGS sequence"/>
</dbReference>
<dbReference type="EMBL" id="PYJM01000002">
    <property type="protein sequence ID" value="PUA46106.1"/>
    <property type="molecule type" value="Genomic_DNA"/>
</dbReference>
<evidence type="ECO:0000313" key="2">
    <source>
        <dbReference type="Proteomes" id="UP000244178"/>
    </source>
</evidence>
<accession>A0A2T6GPP5</accession>
<protein>
    <submittedName>
        <fullName evidence="1">Uncharacterized protein</fullName>
    </submittedName>
</protein>